<dbReference type="AlphaFoldDB" id="F4Q7W8"/>
<keyword evidence="4" id="KW-1185">Reference proteome</keyword>
<name>F4Q7W8_CACFS</name>
<protein>
    <submittedName>
        <fullName evidence="3">Uncharacterized protein</fullName>
    </submittedName>
</protein>
<dbReference type="RefSeq" id="XP_004352193.1">
    <property type="nucleotide sequence ID" value="XM_004352141.1"/>
</dbReference>
<sequence>MGVGRISTIPDADNKQQSFTYHTEAQPTPSALGTSFLVAPDTTYIITLQSSTPDAPGGDVSCTVVIPATPTTGTLPSTPTYQPTSCLGSTVTLVNPSADVTVVYIDAMLDELEGTKNEDGSGYTFLNVPNKDSYQLTVESEVCGVQVVANALNVNNQKIQSLNLQFVPSSCPAQSTITVALSEPSFDPTPEFIVNGQTAVPVTSPFTISTASSNNVVEYDDTAVSGCKAKARLDVPNFASSSLVYPVTHSIVRSTDCSKGATVTLSYPTTTYTDVEVYDKDGVKVTLTDTNTVFTAVYGMTYTVTSKLCSLDSTKNIIHTITVQDTVPSITVDKVTGTCQTNVNVQVANYLDFVTLQLQYTLADGTTIKTVDFINGQATAPISSTTSVVYKTSAACLAATILPLGLTATQIAYTVVPTITNPHTLCQRGIASFAVDGLDAPTPATVPFEPSTNHSVTFTAKATVPAGADITQDCATFTFNWTSPDAPGYTVVASADGLTSTITVDGYSVDTYVSLKLDTIAYPDDNKGWTGLAAGEHDLVFQCTGPDAPAPVDESIVLPDAPATPLTFTVTPTAATTCQGTDGKISIANTNPKSTDVLTITAVVPGTLTIDELKTSVTGIPDGTTTVTLTITITVAGVTGDPITQVVEMPVFVSTGPTFSIDAGTACSVTTTVTIAQADLTGFTNVVLTNDQLSVLVPTAPQTDTVYPVGRGQTYVLSGMQSTCPFTVDVVVPVATAETVSITAPTIVKETCLGSTDATATFVVPATPTHILTASTSFSGSSSVSTGVFSALATGTYQLTANNIDNPFCQSTVSTTSSFEVGTLYTPEFEVDTPINSCMAEYSFGSVHSTFDTDSVSPAWTLFTYTLDASTTSQPSGTFEDVAIGTHTITALISEPICRRSITKPFEITNSQAIVASVDSSSSTNTTCEKVIVKVTATAAIDTAYTIKVVGNTTQEQQGAGVKDYTFQAYPGIDYTITITSSACGQIKFPLVNGINQCVIPPVDSSSNSNSNSKSEESEESESEDSEDSDDDDDGKLGTGALVGIIIGVTIGCAIIGVAAYILIKKKLQDRYHHPIEMDSPKYKIMMDQ</sequence>
<feature type="region of interest" description="Disordered" evidence="1">
    <location>
        <begin position="1003"/>
        <end position="1035"/>
    </location>
</feature>
<keyword evidence="2" id="KW-0812">Transmembrane</keyword>
<evidence type="ECO:0000313" key="3">
    <source>
        <dbReference type="EMBL" id="EGG15868.1"/>
    </source>
</evidence>
<feature type="transmembrane region" description="Helical" evidence="2">
    <location>
        <begin position="1041"/>
        <end position="1064"/>
    </location>
</feature>
<dbReference type="STRING" id="1054147.F4Q7W8"/>
<feature type="compositionally biased region" description="Acidic residues" evidence="1">
    <location>
        <begin position="1017"/>
        <end position="1034"/>
    </location>
</feature>
<dbReference type="GeneID" id="14867955"/>
<dbReference type="OMA" id="FCISAVP"/>
<reference evidence="4" key="1">
    <citation type="journal article" date="2011" name="Genome Res.">
        <title>Phylogeny-wide analysis of social amoeba genomes highlights ancient origins for complex intercellular communication.</title>
        <authorList>
            <person name="Heidel A.J."/>
            <person name="Lawal H.M."/>
            <person name="Felder M."/>
            <person name="Schilde C."/>
            <person name="Helps N.R."/>
            <person name="Tunggal B."/>
            <person name="Rivero F."/>
            <person name="John U."/>
            <person name="Schleicher M."/>
            <person name="Eichinger L."/>
            <person name="Platzer M."/>
            <person name="Noegel A.A."/>
            <person name="Schaap P."/>
            <person name="Gloeckner G."/>
        </authorList>
    </citation>
    <scope>NUCLEOTIDE SEQUENCE [LARGE SCALE GENOMIC DNA]</scope>
    <source>
        <strain evidence="4">SH3</strain>
    </source>
</reference>
<dbReference type="KEGG" id="dfa:DFA_09537"/>
<dbReference type="EMBL" id="GL883025">
    <property type="protein sequence ID" value="EGG15868.1"/>
    <property type="molecule type" value="Genomic_DNA"/>
</dbReference>
<gene>
    <name evidence="3" type="ORF">DFA_09537</name>
</gene>
<organism evidence="3 4">
    <name type="scientific">Cavenderia fasciculata</name>
    <name type="common">Slime mold</name>
    <name type="synonym">Dictyostelium fasciculatum</name>
    <dbReference type="NCBI Taxonomy" id="261658"/>
    <lineage>
        <taxon>Eukaryota</taxon>
        <taxon>Amoebozoa</taxon>
        <taxon>Evosea</taxon>
        <taxon>Eumycetozoa</taxon>
        <taxon>Dictyostelia</taxon>
        <taxon>Acytosteliales</taxon>
        <taxon>Cavenderiaceae</taxon>
        <taxon>Cavenderia</taxon>
    </lineage>
</organism>
<evidence type="ECO:0000256" key="2">
    <source>
        <dbReference type="SAM" id="Phobius"/>
    </source>
</evidence>
<proteinExistence type="predicted"/>
<dbReference type="Proteomes" id="UP000007797">
    <property type="component" value="Unassembled WGS sequence"/>
</dbReference>
<evidence type="ECO:0000313" key="4">
    <source>
        <dbReference type="Proteomes" id="UP000007797"/>
    </source>
</evidence>
<evidence type="ECO:0000256" key="1">
    <source>
        <dbReference type="SAM" id="MobiDB-lite"/>
    </source>
</evidence>
<keyword evidence="2" id="KW-1133">Transmembrane helix</keyword>
<accession>F4Q7W8</accession>
<feature type="compositionally biased region" description="Low complexity" evidence="1">
    <location>
        <begin position="1004"/>
        <end position="1013"/>
    </location>
</feature>
<keyword evidence="2" id="KW-0472">Membrane</keyword>